<organism evidence="3 4">
    <name type="scientific">Companilactobacillus nantensis DSM 16982</name>
    <dbReference type="NCBI Taxonomy" id="1423774"/>
    <lineage>
        <taxon>Bacteria</taxon>
        <taxon>Bacillati</taxon>
        <taxon>Bacillota</taxon>
        <taxon>Bacilli</taxon>
        <taxon>Lactobacillales</taxon>
        <taxon>Lactobacillaceae</taxon>
        <taxon>Companilactobacillus</taxon>
    </lineage>
</organism>
<name>A0A0R1WBI0_9LACO</name>
<dbReference type="EMBL" id="AZFV01000024">
    <property type="protein sequence ID" value="KRM15296.1"/>
    <property type="molecule type" value="Genomic_DNA"/>
</dbReference>
<dbReference type="GO" id="GO:0008270">
    <property type="term" value="F:zinc ion binding"/>
    <property type="evidence" value="ECO:0007669"/>
    <property type="project" value="UniProtKB-KW"/>
</dbReference>
<evidence type="ECO:0000313" key="3">
    <source>
        <dbReference type="EMBL" id="KRM15296.1"/>
    </source>
</evidence>
<keyword evidence="4" id="KW-1185">Reference proteome</keyword>
<dbReference type="Proteomes" id="UP000051302">
    <property type="component" value="Unassembled WGS sequence"/>
</dbReference>
<dbReference type="PATRIC" id="fig|1423774.3.peg.1355"/>
<evidence type="ECO:0000259" key="2">
    <source>
        <dbReference type="PROSITE" id="PS50966"/>
    </source>
</evidence>
<evidence type="ECO:0000256" key="1">
    <source>
        <dbReference type="PROSITE-ProRule" id="PRU00325"/>
    </source>
</evidence>
<dbReference type="Pfam" id="PF04434">
    <property type="entry name" value="SWIM"/>
    <property type="match status" value="1"/>
</dbReference>
<dbReference type="InterPro" id="IPR007527">
    <property type="entry name" value="Znf_SWIM"/>
</dbReference>
<sequence length="540" mass="62918">MDWENLFQPQILERGYDYFDQGLVEDFKQTKTKITAKVFGSEVYDVKIKLRNGEIADASCDCPYAQDGKYCKHMVAVLVFTDNSSEAQGSAADVLVEKASNKQVRDFLSAVLNNDAHLRDLFQSLITPQFDDDLTRYKKQINGLIAQNADRDGFIDYRAADYFERDMSDFIVDNALNLANHQEFDLAFDVLGYVAVKLNSLDIDDSSGGLMRLAECCDDMWFHLLEEASPDLEKRMFTWFLNQYDKLPIFEDIFDGLLLSEFNEKVFLKKKLVWSEKKFYDSKTSSSSYEISKWAVYHVQIMKKLNLPITEINQFCLENDNYSDVRMLYINTCIQQKNYQEAIKSLIDGKEHFKKWPGIVATFSNKLKDVYQVAGQTDNYLNEMWLILTEYSPADIGVYREYKQQFTVAEWKPQCGKLFAVLTKQKTNMNRLYVEEKLWNQLLAAVLKSNGLYEMERYEGILKEKYPKEVLQKYEAEVQHLASRSGSRGHYRNIVRILNHMATLNGGYDLAVKIISDWQSKYEKRPAMLDELRGFNQRIY</sequence>
<keyword evidence="1" id="KW-0479">Metal-binding</keyword>
<comment type="caution">
    <text evidence="3">The sequence shown here is derived from an EMBL/GenBank/DDBJ whole genome shotgun (WGS) entry which is preliminary data.</text>
</comment>
<proteinExistence type="predicted"/>
<evidence type="ECO:0000313" key="4">
    <source>
        <dbReference type="Proteomes" id="UP000051302"/>
    </source>
</evidence>
<protein>
    <recommendedName>
        <fullName evidence="2">SWIM-type domain-containing protein</fullName>
    </recommendedName>
</protein>
<keyword evidence="1" id="KW-0863">Zinc-finger</keyword>
<dbReference type="AlphaFoldDB" id="A0A0R1WBI0"/>
<feature type="domain" description="SWIM-type" evidence="2">
    <location>
        <begin position="44"/>
        <end position="82"/>
    </location>
</feature>
<accession>A0A0R1WBI0</accession>
<reference evidence="3 4" key="1">
    <citation type="journal article" date="2015" name="Genome Announc.">
        <title>Expanding the biotechnology potential of lactobacilli through comparative genomics of 213 strains and associated genera.</title>
        <authorList>
            <person name="Sun Z."/>
            <person name="Harris H.M."/>
            <person name="McCann A."/>
            <person name="Guo C."/>
            <person name="Argimon S."/>
            <person name="Zhang W."/>
            <person name="Yang X."/>
            <person name="Jeffery I.B."/>
            <person name="Cooney J.C."/>
            <person name="Kagawa T.F."/>
            <person name="Liu W."/>
            <person name="Song Y."/>
            <person name="Salvetti E."/>
            <person name="Wrobel A."/>
            <person name="Rasinkangas P."/>
            <person name="Parkhill J."/>
            <person name="Rea M.C."/>
            <person name="O'Sullivan O."/>
            <person name="Ritari J."/>
            <person name="Douillard F.P."/>
            <person name="Paul Ross R."/>
            <person name="Yang R."/>
            <person name="Briner A.E."/>
            <person name="Felis G.E."/>
            <person name="de Vos W.M."/>
            <person name="Barrangou R."/>
            <person name="Klaenhammer T.R."/>
            <person name="Caufield P.W."/>
            <person name="Cui Y."/>
            <person name="Zhang H."/>
            <person name="O'Toole P.W."/>
        </authorList>
    </citation>
    <scope>NUCLEOTIDE SEQUENCE [LARGE SCALE GENOMIC DNA]</scope>
    <source>
        <strain evidence="3 4">DSM 16982</strain>
    </source>
</reference>
<dbReference type="PROSITE" id="PS50966">
    <property type="entry name" value="ZF_SWIM"/>
    <property type="match status" value="1"/>
</dbReference>
<keyword evidence="1" id="KW-0862">Zinc</keyword>
<gene>
    <name evidence="3" type="ORF">FD31_GL001304</name>
</gene>
<dbReference type="STRING" id="1423774.FD31_GL001304"/>
<dbReference type="RefSeq" id="WP_057892716.1">
    <property type="nucleotide sequence ID" value="NZ_AZFV01000024.1"/>
</dbReference>